<dbReference type="SUPFAM" id="SSF55729">
    <property type="entry name" value="Acyl-CoA N-acyltransferases (Nat)"/>
    <property type="match status" value="1"/>
</dbReference>
<dbReference type="EMBL" id="NTMR01000002">
    <property type="protein sequence ID" value="PBK06060.1"/>
    <property type="molecule type" value="Genomic_DNA"/>
</dbReference>
<dbReference type="Proteomes" id="UP000242313">
    <property type="component" value="Unassembled WGS sequence"/>
</dbReference>
<evidence type="ECO:0000313" key="3">
    <source>
        <dbReference type="Proteomes" id="UP000242313"/>
    </source>
</evidence>
<dbReference type="Pfam" id="PF13302">
    <property type="entry name" value="Acetyltransf_3"/>
    <property type="match status" value="1"/>
</dbReference>
<evidence type="ECO:0000313" key="2">
    <source>
        <dbReference type="EMBL" id="PBK06060.1"/>
    </source>
</evidence>
<dbReference type="InterPro" id="IPR051531">
    <property type="entry name" value="N-acetyltransferase"/>
</dbReference>
<dbReference type="PANTHER" id="PTHR43792">
    <property type="entry name" value="GNAT FAMILY, PUTATIVE (AFU_ORTHOLOGUE AFUA_3G00765)-RELATED-RELATED"/>
    <property type="match status" value="1"/>
</dbReference>
<gene>
    <name evidence="2" type="ORF">CNQ84_01415</name>
</gene>
<keyword evidence="2" id="KW-0808">Transferase</keyword>
<sequence>MYLFETARLKVRPLSMQDLPALTAVLSDPAVMEYSIRGVCDEAATRQFIAWCEACYAESGVGPWALEERATGELAGFCGINAEQVDGEEETSLGYRLARRYWHQGLATEAARAVAQYAFDEKGCESLVAIIEPAHIASIRVAEKVGFAQYTVHRFHDRPVRLYRLERAAWRARSQRPAGA</sequence>
<proteinExistence type="predicted"/>
<protein>
    <submittedName>
        <fullName evidence="2">GNAT family N-acetyltransferase</fullName>
    </submittedName>
</protein>
<organism evidence="2 3">
    <name type="scientific">Pseudomonas abyssi</name>
    <dbReference type="NCBI Taxonomy" id="170540"/>
    <lineage>
        <taxon>Bacteria</taxon>
        <taxon>Pseudomonadati</taxon>
        <taxon>Pseudomonadota</taxon>
        <taxon>Gammaproteobacteria</taxon>
        <taxon>Pseudomonadales</taxon>
        <taxon>Pseudomonadaceae</taxon>
        <taxon>Pseudomonas</taxon>
    </lineage>
</organism>
<reference evidence="2 3" key="1">
    <citation type="submission" date="2017-09" db="EMBL/GenBank/DDBJ databases">
        <title>Pseudomonas abyssi sp. nov. isolated from Abyssopelagic Water.</title>
        <authorList>
            <person name="Wei Y."/>
        </authorList>
    </citation>
    <scope>NUCLEOTIDE SEQUENCE [LARGE SCALE GENOMIC DNA]</scope>
    <source>
        <strain evidence="2 3">MT5</strain>
    </source>
</reference>
<dbReference type="GO" id="GO:0016747">
    <property type="term" value="F:acyltransferase activity, transferring groups other than amino-acyl groups"/>
    <property type="evidence" value="ECO:0007669"/>
    <property type="project" value="InterPro"/>
</dbReference>
<accession>A0A2A3MMK2</accession>
<name>A0A2A3MMK2_9PSED</name>
<dbReference type="RefSeq" id="WP_096003130.1">
    <property type="nucleotide sequence ID" value="NZ_NTMR01000002.1"/>
</dbReference>
<dbReference type="InterPro" id="IPR016181">
    <property type="entry name" value="Acyl_CoA_acyltransferase"/>
</dbReference>
<keyword evidence="3" id="KW-1185">Reference proteome</keyword>
<dbReference type="PANTHER" id="PTHR43792:SF1">
    <property type="entry name" value="N-ACETYLTRANSFERASE DOMAIN-CONTAINING PROTEIN"/>
    <property type="match status" value="1"/>
</dbReference>
<comment type="caution">
    <text evidence="2">The sequence shown here is derived from an EMBL/GenBank/DDBJ whole genome shotgun (WGS) entry which is preliminary data.</text>
</comment>
<dbReference type="PROSITE" id="PS51186">
    <property type="entry name" value="GNAT"/>
    <property type="match status" value="1"/>
</dbReference>
<dbReference type="Gene3D" id="3.40.630.30">
    <property type="match status" value="1"/>
</dbReference>
<feature type="domain" description="N-acetyltransferase" evidence="1">
    <location>
        <begin position="9"/>
        <end position="168"/>
    </location>
</feature>
<dbReference type="AlphaFoldDB" id="A0A2A3MMK2"/>
<dbReference type="InterPro" id="IPR000182">
    <property type="entry name" value="GNAT_dom"/>
</dbReference>
<evidence type="ECO:0000259" key="1">
    <source>
        <dbReference type="PROSITE" id="PS51186"/>
    </source>
</evidence>